<evidence type="ECO:0000313" key="1">
    <source>
        <dbReference type="EMBL" id="MPM08897.1"/>
    </source>
</evidence>
<comment type="caution">
    <text evidence="1">The sequence shown here is derived from an EMBL/GenBank/DDBJ whole genome shotgun (WGS) entry which is preliminary data.</text>
</comment>
<proteinExistence type="predicted"/>
<protein>
    <submittedName>
        <fullName evidence="1">Uncharacterized protein</fullName>
    </submittedName>
</protein>
<dbReference type="EMBL" id="VSSQ01001503">
    <property type="protein sequence ID" value="MPM08897.1"/>
    <property type="molecule type" value="Genomic_DNA"/>
</dbReference>
<reference evidence="1" key="1">
    <citation type="submission" date="2019-08" db="EMBL/GenBank/DDBJ databases">
        <authorList>
            <person name="Kucharzyk K."/>
            <person name="Murdoch R.W."/>
            <person name="Higgins S."/>
            <person name="Loffler F."/>
        </authorList>
    </citation>
    <scope>NUCLEOTIDE SEQUENCE</scope>
</reference>
<accession>A0A644WYW1</accession>
<sequence>MNSAKRTLPPPARRTLRLYGRALTYSSVKRAQTARLCSPETHTLTPNNKTPPNFFRIWEIFVFLEGDMASVIHITQIGR</sequence>
<gene>
    <name evidence="1" type="ORF">SDC9_55213</name>
</gene>
<name>A0A644WYW1_9ZZZZ</name>
<organism evidence="1">
    <name type="scientific">bioreactor metagenome</name>
    <dbReference type="NCBI Taxonomy" id="1076179"/>
    <lineage>
        <taxon>unclassified sequences</taxon>
        <taxon>metagenomes</taxon>
        <taxon>ecological metagenomes</taxon>
    </lineage>
</organism>
<dbReference type="AlphaFoldDB" id="A0A644WYW1"/>